<dbReference type="Proteomes" id="UP000887566">
    <property type="component" value="Unplaced"/>
</dbReference>
<evidence type="ECO:0000313" key="1">
    <source>
        <dbReference type="Proteomes" id="UP000887566"/>
    </source>
</evidence>
<dbReference type="WBParaSite" id="PSAMB.scaffold1146size35279.g11221.t1">
    <property type="protein sequence ID" value="PSAMB.scaffold1146size35279.g11221.t1"/>
    <property type="gene ID" value="PSAMB.scaffold1146size35279.g11221"/>
</dbReference>
<sequence>MFNNGTSNFLYELLDKQYSANGLRVKHACCGNLTRRVALFDPPLLVVILSRSTAVVSVRKQPPLLSPLTLPSLSAMRRISLLLICFIGLSWAASFNQQGRNESSERLCRNQNDYCRFTYVRYGTAFDVDGICRCSEGQQCTIRKRIEPRVYYSCTDGDSDNMDV</sequence>
<dbReference type="AlphaFoldDB" id="A0A914UPV8"/>
<evidence type="ECO:0000313" key="2">
    <source>
        <dbReference type="WBParaSite" id="PSAMB.scaffold1146size35279.g11221.t1"/>
    </source>
</evidence>
<proteinExistence type="predicted"/>
<accession>A0A914UPV8</accession>
<name>A0A914UPV8_9BILA</name>
<protein>
    <submittedName>
        <fullName evidence="2">Uncharacterized protein</fullName>
    </submittedName>
</protein>
<keyword evidence="1" id="KW-1185">Reference proteome</keyword>
<reference evidence="2" key="1">
    <citation type="submission" date="2022-11" db="UniProtKB">
        <authorList>
            <consortium name="WormBaseParasite"/>
        </authorList>
    </citation>
    <scope>IDENTIFICATION</scope>
</reference>
<organism evidence="1 2">
    <name type="scientific">Plectus sambesii</name>
    <dbReference type="NCBI Taxonomy" id="2011161"/>
    <lineage>
        <taxon>Eukaryota</taxon>
        <taxon>Metazoa</taxon>
        <taxon>Ecdysozoa</taxon>
        <taxon>Nematoda</taxon>
        <taxon>Chromadorea</taxon>
        <taxon>Plectida</taxon>
        <taxon>Plectina</taxon>
        <taxon>Plectoidea</taxon>
        <taxon>Plectidae</taxon>
        <taxon>Plectus</taxon>
    </lineage>
</organism>